<proteinExistence type="predicted"/>
<sequence length="82" mass="9344">MLSNNLQEFFAAALGIPRDHFPRLWSALGEWLWYSCPPCPELSGEVLEAFRLHGAHRKIGMFSLVLLCTGKYGRARHRCPIC</sequence>
<organism evidence="1 2">
    <name type="scientific">Dichomitus squalens</name>
    <dbReference type="NCBI Taxonomy" id="114155"/>
    <lineage>
        <taxon>Eukaryota</taxon>
        <taxon>Fungi</taxon>
        <taxon>Dikarya</taxon>
        <taxon>Basidiomycota</taxon>
        <taxon>Agaricomycotina</taxon>
        <taxon>Agaricomycetes</taxon>
        <taxon>Polyporales</taxon>
        <taxon>Polyporaceae</taxon>
        <taxon>Dichomitus</taxon>
    </lineage>
</organism>
<name>A0A4V2K8I7_9APHY</name>
<protein>
    <submittedName>
        <fullName evidence="1">Uncharacterized protein</fullName>
    </submittedName>
</protein>
<dbReference type="AlphaFoldDB" id="A0A4V2K8I7"/>
<dbReference type="Proteomes" id="UP000292082">
    <property type="component" value="Unassembled WGS sequence"/>
</dbReference>
<feature type="non-terminal residue" evidence="1">
    <location>
        <position position="1"/>
    </location>
</feature>
<evidence type="ECO:0000313" key="1">
    <source>
        <dbReference type="EMBL" id="TBU60068.1"/>
    </source>
</evidence>
<reference evidence="1 2" key="1">
    <citation type="submission" date="2019-01" db="EMBL/GenBank/DDBJ databases">
        <title>Draft genome sequences of three monokaryotic isolates of the white-rot basidiomycete fungus Dichomitus squalens.</title>
        <authorList>
            <consortium name="DOE Joint Genome Institute"/>
            <person name="Lopez S.C."/>
            <person name="Andreopoulos B."/>
            <person name="Pangilinan J."/>
            <person name="Lipzen A."/>
            <person name="Riley R."/>
            <person name="Ahrendt S."/>
            <person name="Ng V."/>
            <person name="Barry K."/>
            <person name="Daum C."/>
            <person name="Grigoriev I.V."/>
            <person name="Hilden K.S."/>
            <person name="Makela M.R."/>
            <person name="de Vries R.P."/>
        </authorList>
    </citation>
    <scope>NUCLEOTIDE SEQUENCE [LARGE SCALE GENOMIC DNA]</scope>
    <source>
        <strain evidence="1 2">CBS 464.89</strain>
    </source>
</reference>
<gene>
    <name evidence="1" type="ORF">BD310DRAFT_923828</name>
</gene>
<evidence type="ECO:0000313" key="2">
    <source>
        <dbReference type="Proteomes" id="UP000292082"/>
    </source>
</evidence>
<accession>A0A4V2K8I7</accession>
<keyword evidence="2" id="KW-1185">Reference proteome</keyword>
<dbReference type="EMBL" id="ML145108">
    <property type="protein sequence ID" value="TBU60068.1"/>
    <property type="molecule type" value="Genomic_DNA"/>
</dbReference>